<dbReference type="InterPro" id="IPR036390">
    <property type="entry name" value="WH_DNA-bd_sf"/>
</dbReference>
<dbReference type="PANTHER" id="PTHR36221:SF1">
    <property type="entry name" value="DUF742 DOMAIN-CONTAINING PROTEIN"/>
    <property type="match status" value="1"/>
</dbReference>
<dbReference type="Pfam" id="PF05331">
    <property type="entry name" value="DUF742"/>
    <property type="match status" value="1"/>
</dbReference>
<organism evidence="1 2">
    <name type="scientific">Virgisporangium aliadipatigenens</name>
    <dbReference type="NCBI Taxonomy" id="741659"/>
    <lineage>
        <taxon>Bacteria</taxon>
        <taxon>Bacillati</taxon>
        <taxon>Actinomycetota</taxon>
        <taxon>Actinomycetes</taxon>
        <taxon>Micromonosporales</taxon>
        <taxon>Micromonosporaceae</taxon>
        <taxon>Virgisporangium</taxon>
    </lineage>
</organism>
<dbReference type="SUPFAM" id="SSF46785">
    <property type="entry name" value="Winged helix' DNA-binding domain"/>
    <property type="match status" value="1"/>
</dbReference>
<evidence type="ECO:0000313" key="1">
    <source>
        <dbReference type="EMBL" id="GIJ43516.1"/>
    </source>
</evidence>
<dbReference type="Proteomes" id="UP000619260">
    <property type="component" value="Unassembled WGS sequence"/>
</dbReference>
<reference evidence="1" key="1">
    <citation type="submission" date="2021-01" db="EMBL/GenBank/DDBJ databases">
        <title>Whole genome shotgun sequence of Virgisporangium aliadipatigenens NBRC 105644.</title>
        <authorList>
            <person name="Komaki H."/>
            <person name="Tamura T."/>
        </authorList>
    </citation>
    <scope>NUCLEOTIDE SEQUENCE</scope>
    <source>
        <strain evidence="1">NBRC 105644</strain>
    </source>
</reference>
<protein>
    <recommendedName>
        <fullName evidence="3">DUF742 domain-containing protein</fullName>
    </recommendedName>
</protein>
<comment type="caution">
    <text evidence="1">The sequence shown here is derived from an EMBL/GenBank/DDBJ whole genome shotgun (WGS) entry which is preliminary data.</text>
</comment>
<dbReference type="AlphaFoldDB" id="A0A8J3YEG5"/>
<dbReference type="InterPro" id="IPR007995">
    <property type="entry name" value="DUF742"/>
</dbReference>
<evidence type="ECO:0000313" key="2">
    <source>
        <dbReference type="Proteomes" id="UP000619260"/>
    </source>
</evidence>
<proteinExistence type="predicted"/>
<sequence>MTAAGRGHDEDVWVDDEAGPVVRPYAMTRGRTRPVRGTFDLISMVVATRNPPAADAGPGLEHLPPEQQAIVRRCREPLSVAEISAHLNLPLGTVRVMLGDLLDAGLIRIHDPGPADQPHSRLYEALIDGLRQL</sequence>
<name>A0A8J3YEG5_9ACTN</name>
<dbReference type="PANTHER" id="PTHR36221">
    <property type="entry name" value="DUF742 DOMAIN-CONTAINING PROTEIN"/>
    <property type="match status" value="1"/>
</dbReference>
<gene>
    <name evidence="1" type="ORF">Val02_04020</name>
</gene>
<dbReference type="Gene3D" id="1.10.10.10">
    <property type="entry name" value="Winged helix-like DNA-binding domain superfamily/Winged helix DNA-binding domain"/>
    <property type="match status" value="1"/>
</dbReference>
<keyword evidence="2" id="KW-1185">Reference proteome</keyword>
<evidence type="ECO:0008006" key="3">
    <source>
        <dbReference type="Google" id="ProtNLM"/>
    </source>
</evidence>
<accession>A0A8J3YEG5</accession>
<dbReference type="InterPro" id="IPR036388">
    <property type="entry name" value="WH-like_DNA-bd_sf"/>
</dbReference>
<dbReference type="EMBL" id="BOPF01000002">
    <property type="protein sequence ID" value="GIJ43516.1"/>
    <property type="molecule type" value="Genomic_DNA"/>
</dbReference>